<dbReference type="KEGG" id="vde:111244831"/>
<feature type="chain" id="PRO_5029855095" evidence="1">
    <location>
        <begin position="20"/>
        <end position="215"/>
    </location>
</feature>
<evidence type="ECO:0000313" key="3">
    <source>
        <dbReference type="Proteomes" id="UP000594260"/>
    </source>
</evidence>
<dbReference type="AlphaFoldDB" id="A0A7M7JCP1"/>
<sequence>MNSLSVLLAITFGATLISAGDIGSSTRNFSGLRVGFIGGGYGGRGHVPISAVPITAPALQQIGVAKLQRVNYVQQPVVNVNYVQQPLISYVTRPVKSVSYVARPVVSYSAHPILAPANPALTSTAAASVAAATPAAIGSSLGIIGGSSGIGHAEPLELAGSIGSPITPAVFGAHAKIAAPGIFAESIGSIAGAGPIAGPVIIGPTKTSYGGWKKS</sequence>
<dbReference type="GeneID" id="111244831"/>
<dbReference type="EnsemblMetazoa" id="XM_022792314">
    <property type="protein sequence ID" value="XP_022648049"/>
    <property type="gene ID" value="LOC111244831"/>
</dbReference>
<dbReference type="InParanoid" id="A0A7M7JCP1"/>
<accession>A0A7M7JCP1</accession>
<proteinExistence type="predicted"/>
<organism evidence="2 3">
    <name type="scientific">Varroa destructor</name>
    <name type="common">Honeybee mite</name>
    <dbReference type="NCBI Taxonomy" id="109461"/>
    <lineage>
        <taxon>Eukaryota</taxon>
        <taxon>Metazoa</taxon>
        <taxon>Ecdysozoa</taxon>
        <taxon>Arthropoda</taxon>
        <taxon>Chelicerata</taxon>
        <taxon>Arachnida</taxon>
        <taxon>Acari</taxon>
        <taxon>Parasitiformes</taxon>
        <taxon>Mesostigmata</taxon>
        <taxon>Gamasina</taxon>
        <taxon>Dermanyssoidea</taxon>
        <taxon>Varroidae</taxon>
        <taxon>Varroa</taxon>
    </lineage>
</organism>
<reference evidence="2" key="1">
    <citation type="submission" date="2021-01" db="UniProtKB">
        <authorList>
            <consortium name="EnsemblMetazoa"/>
        </authorList>
    </citation>
    <scope>IDENTIFICATION</scope>
</reference>
<dbReference type="Proteomes" id="UP000594260">
    <property type="component" value="Unplaced"/>
</dbReference>
<evidence type="ECO:0000256" key="1">
    <source>
        <dbReference type="SAM" id="SignalP"/>
    </source>
</evidence>
<keyword evidence="3" id="KW-1185">Reference proteome</keyword>
<dbReference type="RefSeq" id="XP_022648049.1">
    <property type="nucleotide sequence ID" value="XM_022792314.1"/>
</dbReference>
<protein>
    <submittedName>
        <fullName evidence="2">Uncharacterized protein</fullName>
    </submittedName>
</protein>
<evidence type="ECO:0000313" key="2">
    <source>
        <dbReference type="EnsemblMetazoa" id="XP_022648049"/>
    </source>
</evidence>
<keyword evidence="1" id="KW-0732">Signal</keyword>
<dbReference type="OrthoDB" id="10662443at2759"/>
<name>A0A7M7JCP1_VARDE</name>
<feature type="signal peptide" evidence="1">
    <location>
        <begin position="1"/>
        <end position="19"/>
    </location>
</feature>